<protein>
    <submittedName>
        <fullName evidence="2">cDNA FLJ25882 fis, clone CBR02655</fullName>
    </submittedName>
</protein>
<dbReference type="SMART" id="SM00320">
    <property type="entry name" value="WD40"/>
    <property type="match status" value="1"/>
</dbReference>
<dbReference type="AlphaFoldDB" id="Q8N797"/>
<dbReference type="PANTHER" id="PTHR44464">
    <property type="entry name" value="WD REPEAT-CONTAINING PROTEIN 17"/>
    <property type="match status" value="1"/>
</dbReference>
<evidence type="ECO:0000313" key="2">
    <source>
        <dbReference type="EMBL" id="BAC05402.1"/>
    </source>
</evidence>
<dbReference type="Pfam" id="PF00400">
    <property type="entry name" value="WD40"/>
    <property type="match status" value="1"/>
</dbReference>
<dbReference type="PROSITE" id="PS50082">
    <property type="entry name" value="WD_REPEATS_2"/>
    <property type="match status" value="1"/>
</dbReference>
<feature type="repeat" description="WD" evidence="1">
    <location>
        <begin position="55"/>
        <end position="97"/>
    </location>
</feature>
<dbReference type="EMBL" id="AK098748">
    <property type="protein sequence ID" value="BAC05402.1"/>
    <property type="molecule type" value="mRNA"/>
</dbReference>
<dbReference type="PANTHER" id="PTHR44464:SF1">
    <property type="entry name" value="WD REPEAT-CONTAINING PROTEIN 17"/>
    <property type="match status" value="1"/>
</dbReference>
<accession>Q8N797</accession>
<keyword evidence="1" id="KW-0853">WD repeat</keyword>
<evidence type="ECO:0000256" key="1">
    <source>
        <dbReference type="PROSITE-ProRule" id="PRU00221"/>
    </source>
</evidence>
<dbReference type="SUPFAM" id="SSF50978">
    <property type="entry name" value="WD40 repeat-like"/>
    <property type="match status" value="1"/>
</dbReference>
<dbReference type="InterPro" id="IPR015943">
    <property type="entry name" value="WD40/YVTN_repeat-like_dom_sf"/>
</dbReference>
<dbReference type="PROSITE" id="PS50294">
    <property type="entry name" value="WD_REPEATS_REGION"/>
    <property type="match status" value="1"/>
</dbReference>
<organism evidence="2">
    <name type="scientific">Homo sapiens</name>
    <name type="common">Human</name>
    <dbReference type="NCBI Taxonomy" id="9606"/>
    <lineage>
        <taxon>Eukaryota</taxon>
        <taxon>Metazoa</taxon>
        <taxon>Chordata</taxon>
        <taxon>Craniata</taxon>
        <taxon>Vertebrata</taxon>
        <taxon>Euteleostomi</taxon>
        <taxon>Mammalia</taxon>
        <taxon>Eutheria</taxon>
        <taxon>Euarchontoglires</taxon>
        <taxon>Primates</taxon>
        <taxon>Haplorrhini</taxon>
        <taxon>Catarrhini</taxon>
        <taxon>Hominidae</taxon>
        <taxon>Homo</taxon>
    </lineage>
</organism>
<name>Q8N797_HUMAN</name>
<dbReference type="PeptideAtlas" id="Q8N797"/>
<reference evidence="2" key="1">
    <citation type="submission" date="2002-07" db="EMBL/GenBank/DDBJ databases">
        <title>NEDO human cDNA sequencing project.</title>
        <authorList>
            <person name="Tanigami A."/>
            <person name="Fujiwara T."/>
            <person name="Shibahara T."/>
            <person name="Goto Y."/>
            <person name="Hirao M."/>
            <person name="Shimizu F."/>
            <person name="Wakebe H."/>
            <person name="Ono T."/>
            <person name="Hishigaki H."/>
            <person name="Watanabe T."/>
            <person name="Ozaki K."/>
            <person name="Suzuki Y."/>
            <person name="Hata H."/>
            <person name="Nakagawa K."/>
            <person name="Mizuno S."/>
            <person name="Morinaga M."/>
            <person name="Kawamura M."/>
            <person name="Sugiyama T."/>
            <person name="Irie R."/>
            <person name="Otsuki T."/>
            <person name="Sato H."/>
            <person name="Nishikawa T."/>
            <person name="Sugiyama A."/>
            <person name="Kawakami B."/>
            <person name="Nagai K."/>
            <person name="Isogai T."/>
            <person name="Sugano S."/>
        </authorList>
    </citation>
    <scope>NUCLEOTIDE SEQUENCE</scope>
    <source>
        <tissue evidence="2">Brain</tissue>
    </source>
</reference>
<dbReference type="Gene3D" id="2.130.10.10">
    <property type="entry name" value="YVTN repeat-like/Quinoprotein amine dehydrogenase"/>
    <property type="match status" value="1"/>
</dbReference>
<proteinExistence type="evidence at transcript level"/>
<sequence length="130" mass="14838">MSQVRQVGLLAAGCQPWNKDVCAASGDRFAYCATLAIYIYQLDHRYNEFKLHAIMSEHKKTITAISWCPHNPDLFASGSTDNLVIIWNVAEQKVIAKLDRARPPSPKIIYIKIINIIEENIHNSEMQWII</sequence>
<dbReference type="InterPro" id="IPR036322">
    <property type="entry name" value="WD40_repeat_dom_sf"/>
</dbReference>
<dbReference type="ProteomicsDB" id="72275"/>
<dbReference type="InterPro" id="IPR001680">
    <property type="entry name" value="WD40_rpt"/>
</dbReference>